<keyword evidence="3" id="KW-1185">Reference proteome</keyword>
<dbReference type="OrthoDB" id="2644100at2"/>
<evidence type="ECO:0000256" key="1">
    <source>
        <dbReference type="SAM" id="MobiDB-lite"/>
    </source>
</evidence>
<name>A0A559K9E5_9BACL</name>
<feature type="compositionally biased region" description="Polar residues" evidence="1">
    <location>
        <begin position="25"/>
        <end position="39"/>
    </location>
</feature>
<dbReference type="Proteomes" id="UP000317036">
    <property type="component" value="Unassembled WGS sequence"/>
</dbReference>
<accession>A0A559K9E5</accession>
<dbReference type="RefSeq" id="WP_144848989.1">
    <property type="nucleotide sequence ID" value="NZ_VNJI01000020.1"/>
</dbReference>
<gene>
    <name evidence="2" type="ORF">FPZ49_17060</name>
</gene>
<feature type="region of interest" description="Disordered" evidence="1">
    <location>
        <begin position="20"/>
        <end position="42"/>
    </location>
</feature>
<dbReference type="InterPro" id="IPR058600">
    <property type="entry name" value="YhjD-like"/>
</dbReference>
<proteinExistence type="predicted"/>
<comment type="caution">
    <text evidence="2">The sequence shown here is derived from an EMBL/GenBank/DDBJ whole genome shotgun (WGS) entry which is preliminary data.</text>
</comment>
<reference evidence="2 3" key="1">
    <citation type="submission" date="2019-07" db="EMBL/GenBank/DDBJ databases">
        <authorList>
            <person name="Kim J."/>
        </authorList>
    </citation>
    <scope>NUCLEOTIDE SEQUENCE [LARGE SCALE GENOMIC DNA]</scope>
    <source>
        <strain evidence="2 3">JC52</strain>
    </source>
</reference>
<dbReference type="Pfam" id="PF26325">
    <property type="entry name" value="YhjD"/>
    <property type="match status" value="1"/>
</dbReference>
<evidence type="ECO:0000313" key="3">
    <source>
        <dbReference type="Proteomes" id="UP000317036"/>
    </source>
</evidence>
<dbReference type="EMBL" id="VNJI01000020">
    <property type="protein sequence ID" value="TVY08761.1"/>
    <property type="molecule type" value="Genomic_DNA"/>
</dbReference>
<protein>
    <submittedName>
        <fullName evidence="2">Uncharacterized protein</fullName>
    </submittedName>
</protein>
<dbReference type="AlphaFoldDB" id="A0A559K9E5"/>
<evidence type="ECO:0000313" key="2">
    <source>
        <dbReference type="EMBL" id="TVY08761.1"/>
    </source>
</evidence>
<organism evidence="2 3">
    <name type="scientific">Paenibacillus cremeus</name>
    <dbReference type="NCBI Taxonomy" id="2163881"/>
    <lineage>
        <taxon>Bacteria</taxon>
        <taxon>Bacillati</taxon>
        <taxon>Bacillota</taxon>
        <taxon>Bacilli</taxon>
        <taxon>Bacillales</taxon>
        <taxon>Paenibacillaceae</taxon>
        <taxon>Paenibacillus</taxon>
    </lineage>
</organism>
<sequence length="165" mass="18828">MSKKLEGNGLWESSRMMLPQHKEQSMSSHQGAPSLNQEPPSRKELEMIRDSILLPMALRMVEKISVDVERSSQTLKLMYAAATKILAITIREDVKKTKKALLERDIRVFDEAKDDAALHYRYVCRGREDRLIMTKEFMKAGISVKIGHYVQGLVTLLQEAATKPK</sequence>